<keyword evidence="3" id="KW-1185">Reference proteome</keyword>
<accession>A0A2P7Z446</accession>
<keyword evidence="2" id="KW-0347">Helicase</keyword>
<reference evidence="2 3" key="1">
    <citation type="submission" date="2017-05" db="EMBL/GenBank/DDBJ databases">
        <title>Draft genome sequence of Elsinoe australis.</title>
        <authorList>
            <person name="Cheng Q."/>
        </authorList>
    </citation>
    <scope>NUCLEOTIDE SEQUENCE [LARGE SCALE GENOMIC DNA]</scope>
    <source>
        <strain evidence="2 3">NL1</strain>
    </source>
</reference>
<evidence type="ECO:0000256" key="1">
    <source>
        <dbReference type="SAM" id="MobiDB-lite"/>
    </source>
</evidence>
<name>A0A2P7Z446_9PEZI</name>
<dbReference type="GO" id="GO:0004386">
    <property type="term" value="F:helicase activity"/>
    <property type="evidence" value="ECO:0007669"/>
    <property type="project" value="UniProtKB-KW"/>
</dbReference>
<evidence type="ECO:0000313" key="3">
    <source>
        <dbReference type="Proteomes" id="UP000243723"/>
    </source>
</evidence>
<protein>
    <submittedName>
        <fullName evidence="2">Lymphoid-specific helicase</fullName>
    </submittedName>
</protein>
<proteinExistence type="predicted"/>
<feature type="region of interest" description="Disordered" evidence="1">
    <location>
        <begin position="138"/>
        <end position="263"/>
    </location>
</feature>
<keyword evidence="2" id="KW-0378">Hydrolase</keyword>
<evidence type="ECO:0000313" key="2">
    <source>
        <dbReference type="EMBL" id="PSK42985.1"/>
    </source>
</evidence>
<feature type="compositionally biased region" description="Low complexity" evidence="1">
    <location>
        <begin position="209"/>
        <end position="227"/>
    </location>
</feature>
<feature type="compositionally biased region" description="Pro residues" evidence="1">
    <location>
        <begin position="150"/>
        <end position="159"/>
    </location>
</feature>
<keyword evidence="2" id="KW-0067">ATP-binding</keyword>
<feature type="compositionally biased region" description="Low complexity" evidence="1">
    <location>
        <begin position="236"/>
        <end position="263"/>
    </location>
</feature>
<dbReference type="EMBL" id="NHZQ01000331">
    <property type="protein sequence ID" value="PSK42985.1"/>
    <property type="molecule type" value="Genomic_DNA"/>
</dbReference>
<gene>
    <name evidence="2" type="ORF">B9Z65_6939</name>
</gene>
<organism evidence="2 3">
    <name type="scientific">Elsinoe australis</name>
    <dbReference type="NCBI Taxonomy" id="40998"/>
    <lineage>
        <taxon>Eukaryota</taxon>
        <taxon>Fungi</taxon>
        <taxon>Dikarya</taxon>
        <taxon>Ascomycota</taxon>
        <taxon>Pezizomycotina</taxon>
        <taxon>Dothideomycetes</taxon>
        <taxon>Dothideomycetidae</taxon>
        <taxon>Myriangiales</taxon>
        <taxon>Elsinoaceae</taxon>
        <taxon>Elsinoe</taxon>
    </lineage>
</organism>
<dbReference type="AlphaFoldDB" id="A0A2P7Z446"/>
<keyword evidence="2" id="KW-0547">Nucleotide-binding</keyword>
<feature type="compositionally biased region" description="Low complexity" evidence="1">
    <location>
        <begin position="175"/>
        <end position="199"/>
    </location>
</feature>
<dbReference type="Proteomes" id="UP000243723">
    <property type="component" value="Unassembled WGS sequence"/>
</dbReference>
<sequence>MIRDYSKAPIWAAQSEGYTHAGGANILHAEDGAYYNGEEQGRTKYPVGAIVASSGESSDTYELPACTHRPPPQGRPATAQSTVGCDTAAQALGVSTSLSLGVSGGAFDRAFLRGLKEERQRFLLLPVEEQQRLRLLEKDSRAFPDRTTPPRLPIRPAPQAPTKKLPTEAPPVPPSNQQEAVQQSQQREQERQQMASQARKSPTQNAPLGSSSSPTSGSSSDGGPSASFHQTRQRINAAAPSRQSSSSSASRPSSPSNSLSSIV</sequence>
<comment type="caution">
    <text evidence="2">The sequence shown here is derived from an EMBL/GenBank/DDBJ whole genome shotgun (WGS) entry which is preliminary data.</text>
</comment>